<organism evidence="2 3">
    <name type="scientific">Arthrobacter hankyongi</name>
    <dbReference type="NCBI Taxonomy" id="2904801"/>
    <lineage>
        <taxon>Bacteria</taxon>
        <taxon>Bacillati</taxon>
        <taxon>Actinomycetota</taxon>
        <taxon>Actinomycetes</taxon>
        <taxon>Micrococcales</taxon>
        <taxon>Micrococcaceae</taxon>
        <taxon>Arthrobacter</taxon>
    </lineage>
</organism>
<keyword evidence="3" id="KW-1185">Reference proteome</keyword>
<proteinExistence type="predicted"/>
<name>A0ABS9L8J1_9MICC</name>
<feature type="transmembrane region" description="Helical" evidence="1">
    <location>
        <begin position="85"/>
        <end position="104"/>
    </location>
</feature>
<comment type="caution">
    <text evidence="2">The sequence shown here is derived from an EMBL/GenBank/DDBJ whole genome shotgun (WGS) entry which is preliminary data.</text>
</comment>
<gene>
    <name evidence="2" type="ORF">LVY72_13925</name>
</gene>
<feature type="transmembrane region" description="Helical" evidence="1">
    <location>
        <begin position="125"/>
        <end position="149"/>
    </location>
</feature>
<evidence type="ECO:0000256" key="1">
    <source>
        <dbReference type="SAM" id="Phobius"/>
    </source>
</evidence>
<keyword evidence="1" id="KW-0812">Transmembrane</keyword>
<dbReference type="EMBL" id="JAKLTQ010000010">
    <property type="protein sequence ID" value="MCG2622996.1"/>
    <property type="molecule type" value="Genomic_DNA"/>
</dbReference>
<keyword evidence="1" id="KW-1133">Transmembrane helix</keyword>
<evidence type="ECO:0008006" key="4">
    <source>
        <dbReference type="Google" id="ProtNLM"/>
    </source>
</evidence>
<evidence type="ECO:0000313" key="3">
    <source>
        <dbReference type="Proteomes" id="UP001165368"/>
    </source>
</evidence>
<evidence type="ECO:0000313" key="2">
    <source>
        <dbReference type="EMBL" id="MCG2622996.1"/>
    </source>
</evidence>
<accession>A0ABS9L8J1</accession>
<dbReference type="Proteomes" id="UP001165368">
    <property type="component" value="Unassembled WGS sequence"/>
</dbReference>
<keyword evidence="1" id="KW-0472">Membrane</keyword>
<feature type="transmembrane region" description="Helical" evidence="1">
    <location>
        <begin position="169"/>
        <end position="187"/>
    </location>
</feature>
<feature type="transmembrane region" description="Helical" evidence="1">
    <location>
        <begin position="12"/>
        <end position="32"/>
    </location>
</feature>
<dbReference type="RefSeq" id="WP_237821864.1">
    <property type="nucleotide sequence ID" value="NZ_JAKLTQ010000010.1"/>
</dbReference>
<sequence length="201" mass="21389">MDKAVWKRRGATTAAITGVTILGGVMIAGSVLPPWPLISNQYFGQNSPIGNFVQAVFEYPIVGPAAWLFVDQEPWYVSVLELAPIILQAIILAVLTFAIARLLAGIPGGDSFAPSVRKSLTLLSVAALAGAIIQFSVGLLAWTICKGWHDANFGPVNDLVYGRPPFPDWPVTLLIIGILAAALRAAFRDGAQLREEVAGIV</sequence>
<protein>
    <recommendedName>
        <fullName evidence="4">DUF2975 domain-containing protein</fullName>
    </recommendedName>
</protein>
<reference evidence="2" key="1">
    <citation type="submission" date="2022-01" db="EMBL/GenBank/DDBJ databases">
        <authorList>
            <person name="Jo J.-H."/>
            <person name="Im W.-T."/>
        </authorList>
    </citation>
    <scope>NUCLEOTIDE SEQUENCE</scope>
    <source>
        <strain evidence="2">I2-34</strain>
    </source>
</reference>